<evidence type="ECO:0000259" key="2">
    <source>
        <dbReference type="Pfam" id="PF00561"/>
    </source>
</evidence>
<keyword evidence="1 3" id="KW-0378">Hydrolase</keyword>
<proteinExistence type="predicted"/>
<dbReference type="InterPro" id="IPR029058">
    <property type="entry name" value="AB_hydrolase_fold"/>
</dbReference>
<dbReference type="SUPFAM" id="SSF53474">
    <property type="entry name" value="alpha/beta-Hydrolases"/>
    <property type="match status" value="1"/>
</dbReference>
<dbReference type="InterPro" id="IPR000073">
    <property type="entry name" value="AB_hydrolase_1"/>
</dbReference>
<dbReference type="Proteomes" id="UP000313231">
    <property type="component" value="Unassembled WGS sequence"/>
</dbReference>
<gene>
    <name evidence="3" type="ORF">FHP29_04300</name>
</gene>
<dbReference type="AlphaFoldDB" id="A0A5C4WFT7"/>
<evidence type="ECO:0000256" key="1">
    <source>
        <dbReference type="ARBA" id="ARBA00022801"/>
    </source>
</evidence>
<dbReference type="OrthoDB" id="2987348at2"/>
<evidence type="ECO:0000313" key="4">
    <source>
        <dbReference type="Proteomes" id="UP000313231"/>
    </source>
</evidence>
<dbReference type="Gene3D" id="3.40.50.1820">
    <property type="entry name" value="alpha/beta hydrolase"/>
    <property type="match status" value="1"/>
</dbReference>
<dbReference type="PANTHER" id="PTHR43329">
    <property type="entry name" value="EPOXIDE HYDROLASE"/>
    <property type="match status" value="1"/>
</dbReference>
<reference evidence="3 4" key="1">
    <citation type="journal article" date="2016" name="Int. J. Syst. Evol. Microbiol.">
        <title>Nocardioides albidus sp. nov., an actinobacterium isolated from garden soil.</title>
        <authorList>
            <person name="Singh H."/>
            <person name="Du J."/>
            <person name="Trinh H."/>
            <person name="Won K."/>
            <person name="Yang J.E."/>
            <person name="Yin C."/>
            <person name="Kook M."/>
            <person name="Yi T.H."/>
        </authorList>
    </citation>
    <scope>NUCLEOTIDE SEQUENCE [LARGE SCALE GENOMIC DNA]</scope>
    <source>
        <strain evidence="3 4">CCTCC AB 2015297</strain>
    </source>
</reference>
<organism evidence="3 4">
    <name type="scientific">Nocardioides albidus</name>
    <dbReference type="NCBI Taxonomy" id="1517589"/>
    <lineage>
        <taxon>Bacteria</taxon>
        <taxon>Bacillati</taxon>
        <taxon>Actinomycetota</taxon>
        <taxon>Actinomycetes</taxon>
        <taxon>Propionibacteriales</taxon>
        <taxon>Nocardioidaceae</taxon>
        <taxon>Nocardioides</taxon>
    </lineage>
</organism>
<comment type="caution">
    <text evidence="3">The sequence shown here is derived from an EMBL/GenBank/DDBJ whole genome shotgun (WGS) entry which is preliminary data.</text>
</comment>
<dbReference type="InterPro" id="IPR000639">
    <property type="entry name" value="Epox_hydrolase-like"/>
</dbReference>
<dbReference type="Pfam" id="PF00561">
    <property type="entry name" value="Abhydrolase_1"/>
    <property type="match status" value="1"/>
</dbReference>
<dbReference type="PRINTS" id="PR00412">
    <property type="entry name" value="EPOXHYDRLASE"/>
</dbReference>
<dbReference type="GO" id="GO:0016787">
    <property type="term" value="F:hydrolase activity"/>
    <property type="evidence" value="ECO:0007669"/>
    <property type="project" value="UniProtKB-KW"/>
</dbReference>
<feature type="domain" description="AB hydrolase-1" evidence="2">
    <location>
        <begin position="27"/>
        <end position="189"/>
    </location>
</feature>
<evidence type="ECO:0000313" key="3">
    <source>
        <dbReference type="EMBL" id="TNM46149.1"/>
    </source>
</evidence>
<sequence>MGEPITSVVRDGLTFDVYDEGPADAEPILLLHGFPERSTCWRHVAPLLHKAGYRTVAMDQRGYSPGARPSRRRDYRAEELLGDALALADAVGGRVHVVGHDWGAIPAWLLAAHHPERVASLTAVSVPHPAAFLAAMVRSPQLLHSWYMAAFQVPLVPERLLGSGGRIADRMVSSFGMREDDVRRFRAEIVDAGILPTALNWYRALPLAGPGLLRRKVTVPTTMVWSDQDVAVERWGPEHTDRWVDAPFRFVPLEGVSHWIPTHAPDALAEAILDRVRSA</sequence>
<dbReference type="RefSeq" id="WP_139621607.1">
    <property type="nucleotide sequence ID" value="NZ_VDMP01000016.1"/>
</dbReference>
<name>A0A5C4WFT7_9ACTN</name>
<accession>A0A5C4WFT7</accession>
<protein>
    <submittedName>
        <fullName evidence="3">Alpha/beta fold hydrolase</fullName>
    </submittedName>
</protein>
<dbReference type="EMBL" id="VDMP01000016">
    <property type="protein sequence ID" value="TNM46149.1"/>
    <property type="molecule type" value="Genomic_DNA"/>
</dbReference>
<keyword evidence="4" id="KW-1185">Reference proteome</keyword>